<dbReference type="VEuPathDB" id="FungiDB:MMYC01_207611"/>
<dbReference type="InterPro" id="IPR014718">
    <property type="entry name" value="GH-type_carb-bd"/>
</dbReference>
<keyword evidence="10" id="KW-1185">Reference proteome</keyword>
<proteinExistence type="inferred from homology"/>
<dbReference type="Pfam" id="PF02929">
    <property type="entry name" value="Bgal_small_N"/>
    <property type="match status" value="1"/>
</dbReference>
<dbReference type="PRINTS" id="PR00132">
    <property type="entry name" value="GLHYDRLASE2"/>
</dbReference>
<dbReference type="Gene3D" id="2.60.120.260">
    <property type="entry name" value="Galactose-binding domain-like"/>
    <property type="match status" value="1"/>
</dbReference>
<dbReference type="SUPFAM" id="SSF74650">
    <property type="entry name" value="Galactose mutarotase-like"/>
    <property type="match status" value="1"/>
</dbReference>
<dbReference type="Gene3D" id="2.70.98.10">
    <property type="match status" value="1"/>
</dbReference>
<dbReference type="PANTHER" id="PTHR46323">
    <property type="entry name" value="BETA-GALACTOSIDASE"/>
    <property type="match status" value="1"/>
</dbReference>
<accession>A0A175VZS7</accession>
<dbReference type="GO" id="GO:0009341">
    <property type="term" value="C:beta-galactosidase complex"/>
    <property type="evidence" value="ECO:0007669"/>
    <property type="project" value="InterPro"/>
</dbReference>
<dbReference type="InterPro" id="IPR006102">
    <property type="entry name" value="Ig-like_GH2"/>
</dbReference>
<name>A0A175VZS7_9PEZI</name>
<dbReference type="Pfam" id="PF02836">
    <property type="entry name" value="Glyco_hydro_2_C"/>
    <property type="match status" value="1"/>
</dbReference>
<dbReference type="InterPro" id="IPR006101">
    <property type="entry name" value="Glyco_hydro_2"/>
</dbReference>
<evidence type="ECO:0000256" key="1">
    <source>
        <dbReference type="ARBA" id="ARBA00001412"/>
    </source>
</evidence>
<keyword evidence="4" id="KW-0378">Hydrolase</keyword>
<gene>
    <name evidence="9" type="ORF">MMYC01_207611</name>
</gene>
<reference evidence="9 10" key="1">
    <citation type="journal article" date="2016" name="Genome Announc.">
        <title>Genome Sequence of Madurella mycetomatis mm55, Isolated from a Human Mycetoma Case in Sudan.</title>
        <authorList>
            <person name="Smit S."/>
            <person name="Derks M.F."/>
            <person name="Bervoets S."/>
            <person name="Fahal A."/>
            <person name="van Leeuwen W."/>
            <person name="van Belkum A."/>
            <person name="van de Sande W.W."/>
        </authorList>
    </citation>
    <scope>NUCLEOTIDE SEQUENCE [LARGE SCALE GENOMIC DNA]</scope>
    <source>
        <strain evidence="10">mm55</strain>
    </source>
</reference>
<dbReference type="InterPro" id="IPR036156">
    <property type="entry name" value="Beta-gal/glucu_dom_sf"/>
</dbReference>
<evidence type="ECO:0000313" key="10">
    <source>
        <dbReference type="Proteomes" id="UP000078237"/>
    </source>
</evidence>
<comment type="similarity">
    <text evidence="2">Belongs to the glycosyl hydrolase 2 family.</text>
</comment>
<feature type="region of interest" description="Disordered" evidence="7">
    <location>
        <begin position="1"/>
        <end position="34"/>
    </location>
</feature>
<dbReference type="SUPFAM" id="SSF51445">
    <property type="entry name" value="(Trans)glycosidases"/>
    <property type="match status" value="1"/>
</dbReference>
<evidence type="ECO:0000256" key="5">
    <source>
        <dbReference type="ARBA" id="ARBA00023295"/>
    </source>
</evidence>
<comment type="catalytic activity">
    <reaction evidence="1">
        <text>Hydrolysis of terminal non-reducing beta-D-galactose residues in beta-D-galactosides.</text>
        <dbReference type="EC" id="3.2.1.23"/>
    </reaction>
</comment>
<dbReference type="GO" id="GO:0030246">
    <property type="term" value="F:carbohydrate binding"/>
    <property type="evidence" value="ECO:0007669"/>
    <property type="project" value="InterPro"/>
</dbReference>
<dbReference type="SUPFAM" id="SSF49785">
    <property type="entry name" value="Galactose-binding domain-like"/>
    <property type="match status" value="1"/>
</dbReference>
<dbReference type="Pfam" id="PF02837">
    <property type="entry name" value="Glyco_hydro_2_N"/>
    <property type="match status" value="1"/>
</dbReference>
<evidence type="ECO:0000256" key="3">
    <source>
        <dbReference type="ARBA" id="ARBA00012756"/>
    </source>
</evidence>
<evidence type="ECO:0000256" key="2">
    <source>
        <dbReference type="ARBA" id="ARBA00007401"/>
    </source>
</evidence>
<dbReference type="PANTHER" id="PTHR46323:SF2">
    <property type="entry name" value="BETA-GALACTOSIDASE"/>
    <property type="match status" value="1"/>
</dbReference>
<dbReference type="Proteomes" id="UP000078237">
    <property type="component" value="Unassembled WGS sequence"/>
</dbReference>
<dbReference type="Pfam" id="PF00703">
    <property type="entry name" value="Glyco_hydro_2"/>
    <property type="match status" value="1"/>
</dbReference>
<dbReference type="InterPro" id="IPR011013">
    <property type="entry name" value="Gal_mutarotase_sf_dom"/>
</dbReference>
<evidence type="ECO:0000259" key="8">
    <source>
        <dbReference type="SMART" id="SM01038"/>
    </source>
</evidence>
<organism evidence="9 10">
    <name type="scientific">Madurella mycetomatis</name>
    <dbReference type="NCBI Taxonomy" id="100816"/>
    <lineage>
        <taxon>Eukaryota</taxon>
        <taxon>Fungi</taxon>
        <taxon>Dikarya</taxon>
        <taxon>Ascomycota</taxon>
        <taxon>Pezizomycotina</taxon>
        <taxon>Sordariomycetes</taxon>
        <taxon>Sordariomycetidae</taxon>
        <taxon>Sordariales</taxon>
        <taxon>Sordariales incertae sedis</taxon>
        <taxon>Madurella</taxon>
    </lineage>
</organism>
<dbReference type="GO" id="GO:0004565">
    <property type="term" value="F:beta-galactosidase activity"/>
    <property type="evidence" value="ECO:0007669"/>
    <property type="project" value="UniProtKB-EC"/>
</dbReference>
<keyword evidence="5" id="KW-0326">Glycosidase</keyword>
<dbReference type="InterPro" id="IPR004199">
    <property type="entry name" value="B-gal_small/dom_5"/>
</dbReference>
<dbReference type="InterPro" id="IPR013783">
    <property type="entry name" value="Ig-like_fold"/>
</dbReference>
<dbReference type="EC" id="3.2.1.23" evidence="3"/>
<dbReference type="EMBL" id="LCTW02000184">
    <property type="protein sequence ID" value="KXX76956.1"/>
    <property type="molecule type" value="Genomic_DNA"/>
</dbReference>
<dbReference type="InterPro" id="IPR050347">
    <property type="entry name" value="Bact_Beta-galactosidase"/>
</dbReference>
<dbReference type="SMART" id="SM01038">
    <property type="entry name" value="Bgal_small_N"/>
    <property type="match status" value="1"/>
</dbReference>
<dbReference type="InterPro" id="IPR017853">
    <property type="entry name" value="GH"/>
</dbReference>
<dbReference type="GO" id="GO:0005990">
    <property type="term" value="P:lactose catabolic process"/>
    <property type="evidence" value="ECO:0007669"/>
    <property type="project" value="TreeGrafter"/>
</dbReference>
<dbReference type="FunFam" id="3.20.20.80:FF:000018">
    <property type="entry name" value="Beta-galactosidase"/>
    <property type="match status" value="1"/>
</dbReference>
<feature type="domain" description="Beta galactosidase small chain/" evidence="8">
    <location>
        <begin position="762"/>
        <end position="1054"/>
    </location>
</feature>
<dbReference type="InterPro" id="IPR008979">
    <property type="entry name" value="Galactose-bd-like_sf"/>
</dbReference>
<evidence type="ECO:0000256" key="7">
    <source>
        <dbReference type="SAM" id="MobiDB-lite"/>
    </source>
</evidence>
<dbReference type="Gene3D" id="2.60.40.10">
    <property type="entry name" value="Immunoglobulins"/>
    <property type="match status" value="2"/>
</dbReference>
<dbReference type="Gene3D" id="3.20.20.80">
    <property type="entry name" value="Glycosidases"/>
    <property type="match status" value="1"/>
</dbReference>
<comment type="caution">
    <text evidence="9">The sequence shown here is derived from an EMBL/GenBank/DDBJ whole genome shotgun (WGS) entry which is preliminary data.</text>
</comment>
<dbReference type="SUPFAM" id="SSF49303">
    <property type="entry name" value="beta-Galactosidase/glucuronidase domain"/>
    <property type="match status" value="2"/>
</dbReference>
<dbReference type="InterPro" id="IPR006104">
    <property type="entry name" value="Glyco_hydro_2_N"/>
</dbReference>
<dbReference type="AlphaFoldDB" id="A0A175VZS7"/>
<dbReference type="STRING" id="100816.A0A175VZS7"/>
<evidence type="ECO:0000256" key="4">
    <source>
        <dbReference type="ARBA" id="ARBA00022801"/>
    </source>
</evidence>
<dbReference type="InterPro" id="IPR032312">
    <property type="entry name" value="LacZ_4"/>
</dbReference>
<evidence type="ECO:0000256" key="6">
    <source>
        <dbReference type="ARBA" id="ARBA00032230"/>
    </source>
</evidence>
<dbReference type="OrthoDB" id="408320at2759"/>
<protein>
    <recommendedName>
        <fullName evidence="3">beta-galactosidase</fullName>
        <ecNumber evidence="3">3.2.1.23</ecNumber>
    </recommendedName>
    <alternativeName>
        <fullName evidence="6">Lactase</fullName>
    </alternativeName>
</protein>
<dbReference type="Pfam" id="PF16353">
    <property type="entry name" value="LacZ_4"/>
    <property type="match status" value="1"/>
</dbReference>
<dbReference type="InterPro" id="IPR006103">
    <property type="entry name" value="Glyco_hydro_2_cat"/>
</dbReference>
<sequence length="1054" mass="121095">MPQGNAAPGLPEQARSSEMPGTGEDNVLPRSTPDWNNLKVIHRNTLPPRAHFFLYENPEDALARHVSRSKSQLLSGEWLFHLSESPFEGLTDFHQRTLVELARPNNWGTRTITVPGMWQLQGHGRGPHYTNYNYPFPVDPPRVPIDDNECGRYVRTFYLSDEDRGHQLRLRFEGVDSAFTVWVNHCEVGYSQGSRNPSEFDITRFVHFEGVNHVHVEVYQRCDGSYIEDQDQWWLSGIFRDVWLHKFPETHFEDIHVHTILDDDYRHATLRVEVKLNRHANVDLRLLDADGKVIAEETKAGEGSITFDVDVENPHKWTAETPYLYQLVLAMPGCSLAERVGFRRVELIDGVFCVNGKPVKLRGVNRHEHHPDRGRAVPYEFLKADLFLMKQHNINAIRTSHYINDPRLYELADELGLWILDECDLECHGLFVIGGNGNGFTSDNPEWEEAYIDRARQMVMRDFNRPCIIMWSLGNEAGYGRNHASMYKFIKAVDKSRPVHYEGDWWAQSADIISRMYHSVQDMEGYAKERSWDKPVVLCEYVHAMGNGPGAIREYVELFYKYPRLMGGFVWEWANHGLRTKTKDGREYMGYGGDFGDEPNDYNFVMDGLCLSNHTPGQGLLEYKKAIEPVQTLGVEDGVKVRIVNRYDFISLDHLKCWWSIVSDEPGAIVGPQRVDIPKAIQPHTEALLHIPELQNHCMADSHLNLYFVYATTPDWSSSRRHTVATGQVQLRKPMDLRLLRDIRTPSPLRPKVELVGDTVLSITGSHGLSWKFDLVLGGLVSWERPDPDANGHVINIFTEPLRFDIYRSQTDNDRGCDFGRNWRDRRLHQAKPYLIQTSWKQGDDGVVEIAAKTRIAPPVLNWALEVTAMYRFTSEHVLIRAHAKPTGHLLPRAWGRFGLVTAVAGCGAVRWFGRGPHESYRDKKLSQLVGHWYLPADQLITEYEFPQENGNRADVRWVEFLRNPSSQGGKPQRLLRARYGDFEGASFSVLPYSAEDLDKSQHPYELHDRRRKHRVVHLDWMHHGLGTGSCGPETLPEYTLDASKEYDVEIVLD</sequence>
<evidence type="ECO:0000313" key="9">
    <source>
        <dbReference type="EMBL" id="KXX76956.1"/>
    </source>
</evidence>